<evidence type="ECO:0000313" key="14">
    <source>
        <dbReference type="Proteomes" id="UP001177341"/>
    </source>
</evidence>
<keyword evidence="11" id="KW-0408">Iron</keyword>
<evidence type="ECO:0000256" key="1">
    <source>
        <dbReference type="ARBA" id="ARBA00001954"/>
    </source>
</evidence>
<comment type="similarity">
    <text evidence="11">Belongs to the iron/ascorbate-dependent oxidoreductase family.</text>
</comment>
<evidence type="ECO:0000256" key="2">
    <source>
        <dbReference type="ARBA" id="ARBA00004767"/>
    </source>
</evidence>
<comment type="catalytic activity">
    <reaction evidence="10">
        <text>L-arginine + 2-oxoglutarate + O2 = guanidine + L-glutamate 5-semialdehyde + succinate + CO2</text>
        <dbReference type="Rhea" id="RHEA:31535"/>
        <dbReference type="ChEBI" id="CHEBI:15379"/>
        <dbReference type="ChEBI" id="CHEBI:16526"/>
        <dbReference type="ChEBI" id="CHEBI:16810"/>
        <dbReference type="ChEBI" id="CHEBI:30031"/>
        <dbReference type="ChEBI" id="CHEBI:30087"/>
        <dbReference type="ChEBI" id="CHEBI:32682"/>
        <dbReference type="ChEBI" id="CHEBI:58066"/>
        <dbReference type="EC" id="1.14.20.7"/>
    </reaction>
</comment>
<evidence type="ECO:0000256" key="7">
    <source>
        <dbReference type="ARBA" id="ARBA00031011"/>
    </source>
</evidence>
<reference evidence="13" key="1">
    <citation type="submission" date="2023-07" db="EMBL/GenBank/DDBJ databases">
        <title>Genome content predicts the carbon catabolic preferences of heterotrophic bacteria.</title>
        <authorList>
            <person name="Gralka M."/>
        </authorList>
    </citation>
    <scope>NUCLEOTIDE SEQUENCE</scope>
    <source>
        <strain evidence="13">5G01</strain>
    </source>
</reference>
<dbReference type="SUPFAM" id="SSF51197">
    <property type="entry name" value="Clavaminate synthase-like"/>
    <property type="match status" value="1"/>
</dbReference>
<dbReference type="InterPro" id="IPR050231">
    <property type="entry name" value="Iron_ascorbate_oxido_reductase"/>
</dbReference>
<keyword evidence="11" id="KW-0479">Metal-binding</keyword>
<keyword evidence="11" id="KW-0560">Oxidoreductase</keyword>
<organism evidence="13 14">
    <name type="scientific">Neptunomonas phycophila</name>
    <dbReference type="NCBI Taxonomy" id="1572645"/>
    <lineage>
        <taxon>Bacteria</taxon>
        <taxon>Pseudomonadati</taxon>
        <taxon>Pseudomonadota</taxon>
        <taxon>Gammaproteobacteria</taxon>
        <taxon>Oceanospirillales</taxon>
        <taxon>Oceanospirillaceae</taxon>
        <taxon>Neptunomonas</taxon>
    </lineage>
</organism>
<evidence type="ECO:0000256" key="3">
    <source>
        <dbReference type="ARBA" id="ARBA00012293"/>
    </source>
</evidence>
<evidence type="ECO:0000256" key="11">
    <source>
        <dbReference type="RuleBase" id="RU003682"/>
    </source>
</evidence>
<dbReference type="Gene3D" id="2.60.120.330">
    <property type="entry name" value="B-lactam Antibiotic, Isopenicillin N Synthase, Chain"/>
    <property type="match status" value="1"/>
</dbReference>
<evidence type="ECO:0000256" key="9">
    <source>
        <dbReference type="ARBA" id="ARBA00047725"/>
    </source>
</evidence>
<accession>A0ABT9EY99</accession>
<dbReference type="Pfam" id="PF03171">
    <property type="entry name" value="2OG-FeII_Oxy"/>
    <property type="match status" value="1"/>
</dbReference>
<dbReference type="InterPro" id="IPR005123">
    <property type="entry name" value="Oxoglu/Fe-dep_dioxygenase_dom"/>
</dbReference>
<evidence type="ECO:0000256" key="8">
    <source>
        <dbReference type="ARBA" id="ARBA00031282"/>
    </source>
</evidence>
<keyword evidence="6" id="KW-0266">Ethylene biosynthesis</keyword>
<dbReference type="RefSeq" id="WP_305451122.1">
    <property type="nucleotide sequence ID" value="NZ_JAUYVO010000013.1"/>
</dbReference>
<keyword evidence="14" id="KW-1185">Reference proteome</keyword>
<comment type="pathway">
    <text evidence="2">Alkene biosynthesis; ethylene biosynthesis via 2-oxoglutarate.</text>
</comment>
<feature type="domain" description="Fe2OG dioxygenase" evidence="12">
    <location>
        <begin position="150"/>
        <end position="258"/>
    </location>
</feature>
<evidence type="ECO:0000259" key="12">
    <source>
        <dbReference type="PROSITE" id="PS51471"/>
    </source>
</evidence>
<dbReference type="EC" id="1.14.20.7" evidence="3"/>
<gene>
    <name evidence="13" type="ORF">Q8W30_15565</name>
</gene>
<comment type="cofactor">
    <cofactor evidence="1">
        <name>Fe(2+)</name>
        <dbReference type="ChEBI" id="CHEBI:29033"/>
    </cofactor>
</comment>
<sequence length="284" mass="32326">MYADKTLLQAIDFNDPDAQQRFVQSLRETGFGVLKNHPISQSLVESIYQQWQDFFNSTDKQNFLYNKGKQDGFFPASVSETAKGNTVKDIKEYYHFYPWGQCPVELRPALTQYYKEATQLAALLLTWVEKYSPASVSQNYNEPLTNMITSSEQTLLRILHYPPLRGNEEVGAIRAAAHEDINLLTILPAANEPGLQVLSKTGEWLDIPCEFGNLIINIGDMLQEASGHYFPSTTHRVVNPEGQDQSRSRISLPLFLHPRPDVRLSERFTAGEYLQERLKELGVI</sequence>
<dbReference type="EMBL" id="JAUYVO010000013">
    <property type="protein sequence ID" value="MDP2523990.1"/>
    <property type="molecule type" value="Genomic_DNA"/>
</dbReference>
<comment type="caution">
    <text evidence="13">The sequence shown here is derived from an EMBL/GenBank/DDBJ whole genome shotgun (WGS) entry which is preliminary data.</text>
</comment>
<dbReference type="Proteomes" id="UP001177341">
    <property type="component" value="Unassembled WGS sequence"/>
</dbReference>
<protein>
    <recommendedName>
        <fullName evidence="5">2-oxoglutarate-dependent ethylene/succinate-forming enzyme</fullName>
        <ecNumber evidence="4">1.13.12.19</ecNumber>
        <ecNumber evidence="3">1.14.20.7</ecNumber>
    </recommendedName>
    <alternativeName>
        <fullName evidence="7">2-oxoglutarate dioxygenase (ethylene-forming)</fullName>
    </alternativeName>
    <alternativeName>
        <fullName evidence="8">2-oxoglutarate/L-arginine monooxygenase/decarboxylase (succinate-forming)</fullName>
    </alternativeName>
</protein>
<dbReference type="InterPro" id="IPR027443">
    <property type="entry name" value="IPNS-like_sf"/>
</dbReference>
<evidence type="ECO:0000313" key="13">
    <source>
        <dbReference type="EMBL" id="MDP2523990.1"/>
    </source>
</evidence>
<name>A0ABT9EY99_9GAMM</name>
<evidence type="ECO:0000256" key="5">
    <source>
        <dbReference type="ARBA" id="ARBA00019045"/>
    </source>
</evidence>
<dbReference type="InterPro" id="IPR044861">
    <property type="entry name" value="IPNS-like_FE2OG_OXY"/>
</dbReference>
<dbReference type="PROSITE" id="PS51471">
    <property type="entry name" value="FE2OG_OXY"/>
    <property type="match status" value="1"/>
</dbReference>
<dbReference type="InterPro" id="IPR026992">
    <property type="entry name" value="DIOX_N"/>
</dbReference>
<comment type="catalytic activity">
    <reaction evidence="9">
        <text>2-oxoglutarate + O2 + 2 H(+) = ethene + 3 CO2 + H2O</text>
        <dbReference type="Rhea" id="RHEA:31523"/>
        <dbReference type="ChEBI" id="CHEBI:15377"/>
        <dbReference type="ChEBI" id="CHEBI:15378"/>
        <dbReference type="ChEBI" id="CHEBI:15379"/>
        <dbReference type="ChEBI" id="CHEBI:16526"/>
        <dbReference type="ChEBI" id="CHEBI:16810"/>
        <dbReference type="ChEBI" id="CHEBI:18153"/>
        <dbReference type="EC" id="1.13.12.19"/>
    </reaction>
</comment>
<dbReference type="EC" id="1.13.12.19" evidence="4"/>
<evidence type="ECO:0000256" key="4">
    <source>
        <dbReference type="ARBA" id="ARBA00012531"/>
    </source>
</evidence>
<evidence type="ECO:0000256" key="6">
    <source>
        <dbReference type="ARBA" id="ARBA00022666"/>
    </source>
</evidence>
<proteinExistence type="inferred from homology"/>
<dbReference type="Pfam" id="PF14226">
    <property type="entry name" value="DIOX_N"/>
    <property type="match status" value="1"/>
</dbReference>
<evidence type="ECO:0000256" key="10">
    <source>
        <dbReference type="ARBA" id="ARBA00049359"/>
    </source>
</evidence>
<dbReference type="PANTHER" id="PTHR47990">
    <property type="entry name" value="2-OXOGLUTARATE (2OG) AND FE(II)-DEPENDENT OXYGENASE SUPERFAMILY PROTEIN-RELATED"/>
    <property type="match status" value="1"/>
</dbReference>